<dbReference type="Gene3D" id="3.40.50.2300">
    <property type="match status" value="2"/>
</dbReference>
<evidence type="ECO:0000256" key="4">
    <source>
        <dbReference type="ARBA" id="ARBA00023163"/>
    </source>
</evidence>
<proteinExistence type="predicted"/>
<keyword evidence="3" id="KW-0238">DNA-binding</keyword>
<comment type="caution">
    <text evidence="6">The sequence shown here is derived from an EMBL/GenBank/DDBJ whole genome shotgun (WGS) entry which is preliminary data.</text>
</comment>
<name>A0A3D9JS19_9BACL</name>
<dbReference type="InterPro" id="IPR028082">
    <property type="entry name" value="Peripla_BP_I"/>
</dbReference>
<sequence>MKKKVTMQAIADELDISKSLVSKALANLQGVSDETKELVRRTAIRMGYRAVPVLKTNRIGKTGNVAVLLPRDDLKDSDYWGKIIHGIEEELSKLQFSMIVAGIDTSIAIEDGMPHCISERKVDGVIILGQIPYTYVQAIHAADITAVLVDSSQGRIKLDLVMAENYGGAYEATWYLLDRGHRKIGFVGDLSYAASFKERYRGFTAAAQDYRRDRPDEDIRMFECTGSRAGKVIPFSVPEFEAMIVQEERPTAIVCANDPVAFNLLQLLGKFNLSCPGDISLIGFDNVNKCNLFIPPLTSVDACKELMGRRAVEMLMRRWEDPELRPEQINVMTQIVERDSVANR</sequence>
<dbReference type="GO" id="GO:0000976">
    <property type="term" value="F:transcription cis-regulatory region binding"/>
    <property type="evidence" value="ECO:0007669"/>
    <property type="project" value="TreeGrafter"/>
</dbReference>
<feature type="domain" description="HTH lacI-type" evidence="5">
    <location>
        <begin position="5"/>
        <end position="59"/>
    </location>
</feature>
<dbReference type="RefSeq" id="WP_116061308.1">
    <property type="nucleotide sequence ID" value="NZ_QRDZ01000010.1"/>
</dbReference>
<dbReference type="EMBL" id="QRDZ01000010">
    <property type="protein sequence ID" value="RED76838.1"/>
    <property type="molecule type" value="Genomic_DNA"/>
</dbReference>
<dbReference type="SUPFAM" id="SSF47413">
    <property type="entry name" value="lambda repressor-like DNA-binding domains"/>
    <property type="match status" value="1"/>
</dbReference>
<dbReference type="Proteomes" id="UP000256977">
    <property type="component" value="Unassembled WGS sequence"/>
</dbReference>
<dbReference type="Pfam" id="PF13377">
    <property type="entry name" value="Peripla_BP_3"/>
    <property type="match status" value="1"/>
</dbReference>
<evidence type="ECO:0000259" key="5">
    <source>
        <dbReference type="PROSITE" id="PS50932"/>
    </source>
</evidence>
<keyword evidence="4" id="KW-0804">Transcription</keyword>
<dbReference type="PANTHER" id="PTHR30146">
    <property type="entry name" value="LACI-RELATED TRANSCRIPTIONAL REPRESSOR"/>
    <property type="match status" value="1"/>
</dbReference>
<dbReference type="CDD" id="cd01392">
    <property type="entry name" value="HTH_LacI"/>
    <property type="match status" value="1"/>
</dbReference>
<dbReference type="SUPFAM" id="SSF53822">
    <property type="entry name" value="Periplasmic binding protein-like I"/>
    <property type="match status" value="1"/>
</dbReference>
<dbReference type="PROSITE" id="PS50932">
    <property type="entry name" value="HTH_LACI_2"/>
    <property type="match status" value="1"/>
</dbReference>
<dbReference type="GO" id="GO:0003700">
    <property type="term" value="F:DNA-binding transcription factor activity"/>
    <property type="evidence" value="ECO:0007669"/>
    <property type="project" value="TreeGrafter"/>
</dbReference>
<dbReference type="Gene3D" id="1.10.260.40">
    <property type="entry name" value="lambda repressor-like DNA-binding domains"/>
    <property type="match status" value="1"/>
</dbReference>
<evidence type="ECO:0000313" key="7">
    <source>
        <dbReference type="Proteomes" id="UP000256977"/>
    </source>
</evidence>
<protein>
    <submittedName>
        <fullName evidence="6">LacI family transcriptional regulator</fullName>
    </submittedName>
</protein>
<dbReference type="AlphaFoldDB" id="A0A3D9JS19"/>
<keyword evidence="7" id="KW-1185">Reference proteome</keyword>
<reference evidence="6 7" key="1">
    <citation type="submission" date="2018-07" db="EMBL/GenBank/DDBJ databases">
        <title>Genomic Encyclopedia of Type Strains, Phase III (KMG-III): the genomes of soil and plant-associated and newly described type strains.</title>
        <authorList>
            <person name="Whitman W."/>
        </authorList>
    </citation>
    <scope>NUCLEOTIDE SEQUENCE [LARGE SCALE GENOMIC DNA]</scope>
    <source>
        <strain evidence="6 7">CECT 7287</strain>
    </source>
</reference>
<evidence type="ECO:0000256" key="3">
    <source>
        <dbReference type="ARBA" id="ARBA00023125"/>
    </source>
</evidence>
<organism evidence="6 7">
    <name type="scientific">Cohnella phaseoli</name>
    <dbReference type="NCBI Taxonomy" id="456490"/>
    <lineage>
        <taxon>Bacteria</taxon>
        <taxon>Bacillati</taxon>
        <taxon>Bacillota</taxon>
        <taxon>Bacilli</taxon>
        <taxon>Bacillales</taxon>
        <taxon>Paenibacillaceae</taxon>
        <taxon>Cohnella</taxon>
    </lineage>
</organism>
<dbReference type="InterPro" id="IPR046335">
    <property type="entry name" value="LacI/GalR-like_sensor"/>
</dbReference>
<dbReference type="SMART" id="SM00354">
    <property type="entry name" value="HTH_LACI"/>
    <property type="match status" value="1"/>
</dbReference>
<evidence type="ECO:0000256" key="2">
    <source>
        <dbReference type="ARBA" id="ARBA00023015"/>
    </source>
</evidence>
<evidence type="ECO:0000256" key="1">
    <source>
        <dbReference type="ARBA" id="ARBA00022491"/>
    </source>
</evidence>
<keyword evidence="1" id="KW-0678">Repressor</keyword>
<dbReference type="PANTHER" id="PTHR30146:SF148">
    <property type="entry name" value="HTH-TYPE TRANSCRIPTIONAL REPRESSOR PURR-RELATED"/>
    <property type="match status" value="1"/>
</dbReference>
<gene>
    <name evidence="6" type="ORF">DFP98_11057</name>
</gene>
<accession>A0A3D9JS19</accession>
<dbReference type="InterPro" id="IPR010982">
    <property type="entry name" value="Lambda_DNA-bd_dom_sf"/>
</dbReference>
<dbReference type="InterPro" id="IPR000843">
    <property type="entry name" value="HTH_LacI"/>
</dbReference>
<evidence type="ECO:0000313" key="6">
    <source>
        <dbReference type="EMBL" id="RED76838.1"/>
    </source>
</evidence>
<keyword evidence="2" id="KW-0805">Transcription regulation</keyword>
<dbReference type="OrthoDB" id="2026446at2"/>